<sequence length="63" mass="7304">MKPVLTKKAHKELKEILRKQFNGTSVVYPDELVEDFGLTLLNLTATVLKREIRLKKLQHSNTQ</sequence>
<dbReference type="AlphaFoldDB" id="A0A837HSC1"/>
<protein>
    <submittedName>
        <fullName evidence="1">Uncharacterized protein</fullName>
    </submittedName>
</protein>
<name>A0A837HSC1_9BACT</name>
<organism evidence="1 2">
    <name type="scientific">Candidatus Nomurabacteria bacterium GW2011_GWD2_39_12</name>
    <dbReference type="NCBI Taxonomy" id="1618759"/>
    <lineage>
        <taxon>Bacteria</taxon>
        <taxon>Candidatus Nomuraibacteriota</taxon>
    </lineage>
</organism>
<evidence type="ECO:0000313" key="2">
    <source>
        <dbReference type="Proteomes" id="UP000033998"/>
    </source>
</evidence>
<dbReference type="Proteomes" id="UP000033998">
    <property type="component" value="Unassembled WGS sequence"/>
</dbReference>
<gene>
    <name evidence="1" type="ORF">UT27_C0007G0041</name>
</gene>
<proteinExistence type="predicted"/>
<evidence type="ECO:0000313" key="1">
    <source>
        <dbReference type="EMBL" id="KKR01561.1"/>
    </source>
</evidence>
<accession>A0A837HSC1</accession>
<dbReference type="EMBL" id="LBWE01000007">
    <property type="protein sequence ID" value="KKR01561.1"/>
    <property type="molecule type" value="Genomic_DNA"/>
</dbReference>
<reference evidence="1 2" key="1">
    <citation type="journal article" date="2015" name="Nature">
        <title>rRNA introns, odd ribosomes, and small enigmatic genomes across a large radiation of phyla.</title>
        <authorList>
            <person name="Brown C.T."/>
            <person name="Hug L.A."/>
            <person name="Thomas B.C."/>
            <person name="Sharon I."/>
            <person name="Castelle C.J."/>
            <person name="Singh A."/>
            <person name="Wilkins M.J."/>
            <person name="Williams K.H."/>
            <person name="Banfield J.F."/>
        </authorList>
    </citation>
    <scope>NUCLEOTIDE SEQUENCE [LARGE SCALE GENOMIC DNA]</scope>
</reference>
<comment type="caution">
    <text evidence="1">The sequence shown here is derived from an EMBL/GenBank/DDBJ whole genome shotgun (WGS) entry which is preliminary data.</text>
</comment>